<keyword evidence="3" id="KW-1185">Reference proteome</keyword>
<dbReference type="Proteomes" id="UP001283361">
    <property type="component" value="Unassembled WGS sequence"/>
</dbReference>
<sequence length="149" mass="16474">MCRDSLSEGRTGPEFTQLGPHRRSKPINTALVTIILTTASEYRESIGNITFCSGRQCSRLQACSARSVSPVSQAVFIALLRATEPWGINENVSAHDIPRSEPCLLIQRSKLGVVKCFQMAVKCLRSSESTEERDVWMGVNTDALQLKTM</sequence>
<organism evidence="2 3">
    <name type="scientific">Elysia crispata</name>
    <name type="common">lettuce slug</name>
    <dbReference type="NCBI Taxonomy" id="231223"/>
    <lineage>
        <taxon>Eukaryota</taxon>
        <taxon>Metazoa</taxon>
        <taxon>Spiralia</taxon>
        <taxon>Lophotrochozoa</taxon>
        <taxon>Mollusca</taxon>
        <taxon>Gastropoda</taxon>
        <taxon>Heterobranchia</taxon>
        <taxon>Euthyneura</taxon>
        <taxon>Panpulmonata</taxon>
        <taxon>Sacoglossa</taxon>
        <taxon>Placobranchoidea</taxon>
        <taxon>Plakobranchidae</taxon>
        <taxon>Elysia</taxon>
    </lineage>
</organism>
<accession>A0AAE0YJB9</accession>
<gene>
    <name evidence="2" type="ORF">RRG08_029879</name>
</gene>
<dbReference type="AlphaFoldDB" id="A0AAE0YJB9"/>
<protein>
    <submittedName>
        <fullName evidence="2">Uncharacterized protein</fullName>
    </submittedName>
</protein>
<reference evidence="2" key="1">
    <citation type="journal article" date="2023" name="G3 (Bethesda)">
        <title>A reference genome for the long-term kleptoplast-retaining sea slug Elysia crispata morphotype clarki.</title>
        <authorList>
            <person name="Eastman K.E."/>
            <person name="Pendleton A.L."/>
            <person name="Shaikh M.A."/>
            <person name="Suttiyut T."/>
            <person name="Ogas R."/>
            <person name="Tomko P."/>
            <person name="Gavelis G."/>
            <person name="Widhalm J.R."/>
            <person name="Wisecaver J.H."/>
        </authorList>
    </citation>
    <scope>NUCLEOTIDE SEQUENCE</scope>
    <source>
        <strain evidence="2">ECLA1</strain>
    </source>
</reference>
<evidence type="ECO:0000256" key="1">
    <source>
        <dbReference type="SAM" id="MobiDB-lite"/>
    </source>
</evidence>
<proteinExistence type="predicted"/>
<dbReference type="EMBL" id="JAWDGP010006058">
    <property type="protein sequence ID" value="KAK3748023.1"/>
    <property type="molecule type" value="Genomic_DNA"/>
</dbReference>
<feature type="region of interest" description="Disordered" evidence="1">
    <location>
        <begin position="1"/>
        <end position="22"/>
    </location>
</feature>
<evidence type="ECO:0000313" key="2">
    <source>
        <dbReference type="EMBL" id="KAK3748023.1"/>
    </source>
</evidence>
<name>A0AAE0YJB9_9GAST</name>
<comment type="caution">
    <text evidence="2">The sequence shown here is derived from an EMBL/GenBank/DDBJ whole genome shotgun (WGS) entry which is preliminary data.</text>
</comment>
<evidence type="ECO:0000313" key="3">
    <source>
        <dbReference type="Proteomes" id="UP001283361"/>
    </source>
</evidence>